<evidence type="ECO:0000313" key="4">
    <source>
        <dbReference type="EMBL" id="WAH44385.1"/>
    </source>
</evidence>
<dbReference type="SUPFAM" id="SSF51735">
    <property type="entry name" value="NAD(P)-binding Rossmann-fold domains"/>
    <property type="match status" value="1"/>
</dbReference>
<dbReference type="PANTHER" id="PTHR43401">
    <property type="entry name" value="L-THREONINE 3-DEHYDROGENASE"/>
    <property type="match status" value="1"/>
</dbReference>
<sequence length="118" mass="12492">MKRGEYAVVLGGGPIGMLIALVAQKAGAKVLVSEINPFRLQTLQQLGLATINPKEQDIVQFVNEQRSGAGADIVFEVTASAAGAEVMTQLPRTRGRIVVVGIFGQPPKVDLFRFSGGN</sequence>
<keyword evidence="2" id="KW-1133">Transmembrane helix</keyword>
<proteinExistence type="predicted"/>
<name>A0ABY6ZN48_9BACL</name>
<dbReference type="InterPro" id="IPR013149">
    <property type="entry name" value="ADH-like_C"/>
</dbReference>
<evidence type="ECO:0000256" key="2">
    <source>
        <dbReference type="SAM" id="Phobius"/>
    </source>
</evidence>
<dbReference type="Proteomes" id="UP001164761">
    <property type="component" value="Chromosome"/>
</dbReference>
<feature type="domain" description="Alcohol dehydrogenase-like C-terminal" evidence="3">
    <location>
        <begin position="14"/>
        <end position="114"/>
    </location>
</feature>
<dbReference type="Pfam" id="PF00107">
    <property type="entry name" value="ADH_zinc_N"/>
    <property type="match status" value="1"/>
</dbReference>
<reference evidence="4" key="1">
    <citation type="submission" date="2022-08" db="EMBL/GenBank/DDBJ databases">
        <title>Alicyclobacillus fastidiosus DSM 17978, complete genome.</title>
        <authorList>
            <person name="Wang Q."/>
            <person name="Cai R."/>
            <person name="Wang Z."/>
        </authorList>
    </citation>
    <scope>NUCLEOTIDE SEQUENCE</scope>
    <source>
        <strain evidence="4">DSM 17978</strain>
    </source>
</reference>
<gene>
    <name evidence="4" type="ORF">NZD89_13920</name>
</gene>
<keyword evidence="5" id="KW-1185">Reference proteome</keyword>
<dbReference type="EMBL" id="CP104067">
    <property type="protein sequence ID" value="WAH44385.1"/>
    <property type="molecule type" value="Genomic_DNA"/>
</dbReference>
<dbReference type="PANTHER" id="PTHR43401:SF2">
    <property type="entry name" value="L-THREONINE 3-DEHYDROGENASE"/>
    <property type="match status" value="1"/>
</dbReference>
<feature type="transmembrane region" description="Helical" evidence="2">
    <location>
        <begin position="6"/>
        <end position="23"/>
    </location>
</feature>
<accession>A0ABY6ZN48</accession>
<dbReference type="InterPro" id="IPR050129">
    <property type="entry name" value="Zn_alcohol_dh"/>
</dbReference>
<evidence type="ECO:0000313" key="5">
    <source>
        <dbReference type="Proteomes" id="UP001164761"/>
    </source>
</evidence>
<keyword evidence="1" id="KW-0560">Oxidoreductase</keyword>
<evidence type="ECO:0000259" key="3">
    <source>
        <dbReference type="Pfam" id="PF00107"/>
    </source>
</evidence>
<dbReference type="Gene3D" id="3.40.50.720">
    <property type="entry name" value="NAD(P)-binding Rossmann-like Domain"/>
    <property type="match status" value="1"/>
</dbReference>
<keyword evidence="2" id="KW-0812">Transmembrane</keyword>
<evidence type="ECO:0000256" key="1">
    <source>
        <dbReference type="ARBA" id="ARBA00023002"/>
    </source>
</evidence>
<organism evidence="4 5">
    <name type="scientific">Alicyclobacillus fastidiosus</name>
    <dbReference type="NCBI Taxonomy" id="392011"/>
    <lineage>
        <taxon>Bacteria</taxon>
        <taxon>Bacillati</taxon>
        <taxon>Bacillota</taxon>
        <taxon>Bacilli</taxon>
        <taxon>Bacillales</taxon>
        <taxon>Alicyclobacillaceae</taxon>
        <taxon>Alicyclobacillus</taxon>
    </lineage>
</organism>
<protein>
    <submittedName>
        <fullName evidence="4">Zinc-binding dehydrogenase</fullName>
    </submittedName>
</protein>
<dbReference type="RefSeq" id="WP_268008281.1">
    <property type="nucleotide sequence ID" value="NZ_BSUT01000001.1"/>
</dbReference>
<dbReference type="InterPro" id="IPR036291">
    <property type="entry name" value="NAD(P)-bd_dom_sf"/>
</dbReference>
<keyword evidence="2" id="KW-0472">Membrane</keyword>